<reference evidence="3" key="1">
    <citation type="submission" date="2021-02" db="EMBL/GenBank/DDBJ databases">
        <authorList>
            <person name="Dougan E. K."/>
            <person name="Rhodes N."/>
            <person name="Thang M."/>
            <person name="Chan C."/>
        </authorList>
    </citation>
    <scope>NUCLEOTIDE SEQUENCE</scope>
</reference>
<proteinExistence type="predicted"/>
<comment type="caution">
    <text evidence="3">The sequence shown here is derived from an EMBL/GenBank/DDBJ whole genome shotgun (WGS) entry which is preliminary data.</text>
</comment>
<keyword evidence="2" id="KW-0812">Transmembrane</keyword>
<evidence type="ECO:0000256" key="2">
    <source>
        <dbReference type="SAM" id="Phobius"/>
    </source>
</evidence>
<keyword evidence="2" id="KW-1133">Transmembrane helix</keyword>
<accession>A0A812PUZ7</accession>
<feature type="region of interest" description="Disordered" evidence="1">
    <location>
        <begin position="46"/>
        <end position="125"/>
    </location>
</feature>
<keyword evidence="4" id="KW-1185">Reference proteome</keyword>
<feature type="transmembrane region" description="Helical" evidence="2">
    <location>
        <begin position="21"/>
        <end position="42"/>
    </location>
</feature>
<gene>
    <name evidence="3" type="primary">cobD</name>
    <name evidence="3" type="ORF">SNEC2469_LOCUS9706</name>
</gene>
<dbReference type="EMBL" id="CAJNJA010015682">
    <property type="protein sequence ID" value="CAE7365787.1"/>
    <property type="molecule type" value="Genomic_DNA"/>
</dbReference>
<protein>
    <submittedName>
        <fullName evidence="3">CobD protein</fullName>
    </submittedName>
</protein>
<evidence type="ECO:0000313" key="4">
    <source>
        <dbReference type="Proteomes" id="UP000601435"/>
    </source>
</evidence>
<evidence type="ECO:0000256" key="1">
    <source>
        <dbReference type="SAM" id="MobiDB-lite"/>
    </source>
</evidence>
<dbReference type="Proteomes" id="UP000601435">
    <property type="component" value="Unassembled WGS sequence"/>
</dbReference>
<evidence type="ECO:0000313" key="3">
    <source>
        <dbReference type="EMBL" id="CAE7365787.1"/>
    </source>
</evidence>
<organism evidence="3 4">
    <name type="scientific">Symbiodinium necroappetens</name>
    <dbReference type="NCBI Taxonomy" id="1628268"/>
    <lineage>
        <taxon>Eukaryota</taxon>
        <taxon>Sar</taxon>
        <taxon>Alveolata</taxon>
        <taxon>Dinophyceae</taxon>
        <taxon>Suessiales</taxon>
        <taxon>Symbiodiniaceae</taxon>
        <taxon>Symbiodinium</taxon>
    </lineage>
</organism>
<sequence>MAAKRKLSRGVLSCCSLRWAIGLLAAGSFWMMVWISMHWRLFSGTPSQSSEPEEKIQEASEPAAARSHLRQAPEAVAETRSVQDTHLPASSPKLPRHGKGSRVKDGGTELKGGTCPQKPRRKEKWGEVVKEDMKIIKAGSSTVAKACYRAGDALVFDLRLQEAGGHFNMARLHGVNMKHWDSPVIQTHVMSL</sequence>
<keyword evidence="2" id="KW-0472">Membrane</keyword>
<dbReference type="AlphaFoldDB" id="A0A812PUZ7"/>
<name>A0A812PUZ7_9DINO</name>